<comment type="subcellular location">
    <subcellularLocation>
        <location evidence="8">Cytoplasm</location>
    </subcellularLocation>
</comment>
<accession>A0A5A8F3S1</accession>
<dbReference type="PROSITE" id="PS01008">
    <property type="entry name" value="DNAA"/>
    <property type="match status" value="1"/>
</dbReference>
<dbReference type="InterPro" id="IPR018312">
    <property type="entry name" value="Chromosome_initiator_DnaA_CS"/>
</dbReference>
<dbReference type="EMBL" id="VFJB01000003">
    <property type="protein sequence ID" value="KAA0258854.1"/>
    <property type="molecule type" value="Genomic_DNA"/>
</dbReference>
<dbReference type="GO" id="GO:0005524">
    <property type="term" value="F:ATP binding"/>
    <property type="evidence" value="ECO:0007669"/>
    <property type="project" value="UniProtKB-UniRule"/>
</dbReference>
<evidence type="ECO:0000313" key="14">
    <source>
        <dbReference type="EMBL" id="KAA0258854.1"/>
    </source>
</evidence>
<dbReference type="Gene3D" id="1.10.1750.10">
    <property type="match status" value="1"/>
</dbReference>
<dbReference type="PANTHER" id="PTHR30050:SF2">
    <property type="entry name" value="CHROMOSOMAL REPLICATION INITIATOR PROTEIN DNAA"/>
    <property type="match status" value="1"/>
</dbReference>
<reference evidence="14 15" key="1">
    <citation type="submission" date="2019-06" db="EMBL/GenBank/DDBJ databases">
        <title>Genomic insights into carbon and energy metabolism of Deferribacter autotrophicus revealed new metabolic traits in the phylum Deferribacteres.</title>
        <authorList>
            <person name="Slobodkin A.I."/>
            <person name="Slobodkina G.B."/>
            <person name="Allioux M."/>
            <person name="Alain K."/>
            <person name="Jebbar M."/>
            <person name="Shadrin V."/>
            <person name="Kublanov I.V."/>
            <person name="Toshchakov S.V."/>
            <person name="Bonch-Osmolovskaya E.A."/>
        </authorList>
    </citation>
    <scope>NUCLEOTIDE SEQUENCE [LARGE SCALE GENOMIC DNA]</scope>
    <source>
        <strain evidence="14 15">SL50</strain>
    </source>
</reference>
<protein>
    <recommendedName>
        <fullName evidence="8 9">Chromosomal replication initiator protein DnaA</fullName>
    </recommendedName>
</protein>
<dbReference type="SMART" id="SM00760">
    <property type="entry name" value="Bac_DnaA_C"/>
    <property type="match status" value="1"/>
</dbReference>
<dbReference type="Gene3D" id="3.30.300.180">
    <property type="match status" value="1"/>
</dbReference>
<dbReference type="PANTHER" id="PTHR30050">
    <property type="entry name" value="CHROMOSOMAL REPLICATION INITIATOR PROTEIN DNAA"/>
    <property type="match status" value="1"/>
</dbReference>
<dbReference type="InterPro" id="IPR013159">
    <property type="entry name" value="DnaA_C"/>
</dbReference>
<proteinExistence type="inferred from homology"/>
<feature type="region of interest" description="Domain IV, binds dsDNA" evidence="8">
    <location>
        <begin position="324"/>
        <end position="443"/>
    </location>
</feature>
<keyword evidence="15" id="KW-1185">Reference proteome</keyword>
<dbReference type="SUPFAM" id="SSF48295">
    <property type="entry name" value="TrpR-like"/>
    <property type="match status" value="1"/>
</dbReference>
<dbReference type="PRINTS" id="PR00051">
    <property type="entry name" value="DNAA"/>
</dbReference>
<dbReference type="InterPro" id="IPR027417">
    <property type="entry name" value="P-loop_NTPase"/>
</dbReference>
<keyword evidence="4 8" id="KW-0547">Nucleotide-binding</keyword>
<evidence type="ECO:0000256" key="3">
    <source>
        <dbReference type="ARBA" id="ARBA00022705"/>
    </source>
</evidence>
<dbReference type="GO" id="GO:0005737">
    <property type="term" value="C:cytoplasm"/>
    <property type="evidence" value="ECO:0007669"/>
    <property type="project" value="UniProtKB-SubCell"/>
</dbReference>
<evidence type="ECO:0000256" key="6">
    <source>
        <dbReference type="ARBA" id="ARBA00023121"/>
    </source>
</evidence>
<evidence type="ECO:0000256" key="7">
    <source>
        <dbReference type="ARBA" id="ARBA00023125"/>
    </source>
</evidence>
<dbReference type="InterPro" id="IPR020591">
    <property type="entry name" value="Chromosome_initiator_DnaA-like"/>
</dbReference>
<dbReference type="Gene3D" id="3.40.50.300">
    <property type="entry name" value="P-loop containing nucleotide triphosphate hydrolases"/>
    <property type="match status" value="1"/>
</dbReference>
<dbReference type="InterPro" id="IPR024633">
    <property type="entry name" value="DnaA_N_dom"/>
</dbReference>
<feature type="binding site" evidence="8">
    <location>
        <position position="152"/>
    </location>
    <ligand>
        <name>ATP</name>
        <dbReference type="ChEBI" id="CHEBI:30616"/>
    </ligand>
</feature>
<feature type="binding site" evidence="8">
    <location>
        <position position="150"/>
    </location>
    <ligand>
        <name>ATP</name>
        <dbReference type="ChEBI" id="CHEBI:30616"/>
    </ligand>
</feature>
<gene>
    <name evidence="8 14" type="primary">dnaA</name>
    <name evidence="14" type="ORF">FHQ18_02600</name>
</gene>
<sequence>MGSEKIWEEVLKEAKNHLSEQIVNTWLKPIKVGELRGDFIQLIAPNKFYKNWIETKYLPLIKKIFNESLSIEAQTIQVITKLSEKQKKTVTHTVSSAVTVDVFTSNLNKQYTFDNFVVGNSNNFAHAACLAVSEGYFHTYNPLFIYGGVGLGKTHLMHAVGNKLLEKFPKLKVLYISSENFTNEMISSLKSKKMDEFREKYRKIDVLLFDDVQFLAGKQRSTEEFFYTFNSLYDSQKQIILTSDKTPDEIPEMEERLKSRFAWGLIADIQPPSVEEKTAILMKRAEQMNIPLDEKVALFIAENLKSDNVRELIGALIRLSAYSSFNGEPISIELAKKTLDKFLIKKDKIITFDTILKVVCEYFNVKLSELKSKKRTKSIAYPRQIAMYLMREKLNCSLNEIGEIFGGRDHSTVLHSINSIEKKIKKEKELKEIIKILEKALYE</sequence>
<dbReference type="InterPro" id="IPR038454">
    <property type="entry name" value="DnaA_N_sf"/>
</dbReference>
<comment type="similarity">
    <text evidence="1 8 11">Belongs to the DnaA family.</text>
</comment>
<dbReference type="SMART" id="SM00382">
    <property type="entry name" value="AAA"/>
    <property type="match status" value="1"/>
</dbReference>
<comment type="function">
    <text evidence="8 10">Plays an essential role in the initiation and regulation of chromosomal replication. ATP-DnaA binds to the origin of replication (oriC) to initiate formation of the DNA replication initiation complex once per cell cycle. Binds the DnaA box (a 9 base pair repeat at the origin) and separates the double-stranded (ds)DNA. Forms a right-handed helical filament on oriC DNA; dsDNA binds to the exterior of the filament while single-stranded (ss)DNA is stabiized in the filament's interior. The ATP-DnaA-oriC complex binds and stabilizes one strand of the AT-rich DNA unwinding element (DUE), permitting loading of DNA polymerase. After initiation quickly degrades to an ADP-DnaA complex that is not apt for DNA replication. Binds acidic phospholipids.</text>
</comment>
<feature type="domain" description="AAA+ ATPase" evidence="12">
    <location>
        <begin position="139"/>
        <end position="267"/>
    </location>
</feature>
<keyword evidence="5 8" id="KW-0067">ATP-binding</keyword>
<evidence type="ECO:0000256" key="9">
    <source>
        <dbReference type="NCBIfam" id="TIGR00362"/>
    </source>
</evidence>
<dbReference type="OrthoDB" id="9807019at2"/>
<feature type="binding site" evidence="8">
    <location>
        <position position="153"/>
    </location>
    <ligand>
        <name>ATP</name>
        <dbReference type="ChEBI" id="CHEBI:30616"/>
    </ligand>
</feature>
<comment type="domain">
    <text evidence="8">Domain I is involved in oligomerization and binding regulators, domain II is flexibile and of varying length in different bacteria, domain III forms the AAA+ region, while domain IV binds dsDNA.</text>
</comment>
<comment type="caution">
    <text evidence="14">The sequence shown here is derived from an EMBL/GenBank/DDBJ whole genome shotgun (WGS) entry which is preliminary data.</text>
</comment>
<evidence type="ECO:0000313" key="15">
    <source>
        <dbReference type="Proteomes" id="UP000322876"/>
    </source>
</evidence>
<dbReference type="GO" id="GO:0006270">
    <property type="term" value="P:DNA replication initiation"/>
    <property type="evidence" value="ECO:0007669"/>
    <property type="project" value="UniProtKB-UniRule"/>
</dbReference>
<dbReference type="Gene3D" id="1.10.8.60">
    <property type="match status" value="1"/>
</dbReference>
<name>A0A5A8F3S1_9BACT</name>
<dbReference type="Pfam" id="PF08299">
    <property type="entry name" value="Bac_DnaA_C"/>
    <property type="match status" value="1"/>
</dbReference>
<dbReference type="GO" id="GO:0006275">
    <property type="term" value="P:regulation of DNA replication"/>
    <property type="evidence" value="ECO:0007669"/>
    <property type="project" value="UniProtKB-UniRule"/>
</dbReference>
<evidence type="ECO:0000259" key="12">
    <source>
        <dbReference type="SMART" id="SM00382"/>
    </source>
</evidence>
<dbReference type="SUPFAM" id="SSF52540">
    <property type="entry name" value="P-loop containing nucleoside triphosphate hydrolases"/>
    <property type="match status" value="1"/>
</dbReference>
<keyword evidence="7 8" id="KW-0238">DNA-binding</keyword>
<evidence type="ECO:0000256" key="4">
    <source>
        <dbReference type="ARBA" id="ARBA00022741"/>
    </source>
</evidence>
<dbReference type="Pfam" id="PF11638">
    <property type="entry name" value="DnaA_N"/>
    <property type="match status" value="1"/>
</dbReference>
<evidence type="ECO:0000256" key="10">
    <source>
        <dbReference type="RuleBase" id="RU000577"/>
    </source>
</evidence>
<dbReference type="CDD" id="cd00009">
    <property type="entry name" value="AAA"/>
    <property type="match status" value="1"/>
</dbReference>
<organism evidence="14 15">
    <name type="scientific">Deferribacter autotrophicus</name>
    <dbReference type="NCBI Taxonomy" id="500465"/>
    <lineage>
        <taxon>Bacteria</taxon>
        <taxon>Pseudomonadati</taxon>
        <taxon>Deferribacterota</taxon>
        <taxon>Deferribacteres</taxon>
        <taxon>Deferribacterales</taxon>
        <taxon>Deferribacteraceae</taxon>
        <taxon>Deferribacter</taxon>
    </lineage>
</organism>
<evidence type="ECO:0000256" key="8">
    <source>
        <dbReference type="HAMAP-Rule" id="MF_00377"/>
    </source>
</evidence>
<dbReference type="GO" id="GO:0008289">
    <property type="term" value="F:lipid binding"/>
    <property type="evidence" value="ECO:0007669"/>
    <property type="project" value="UniProtKB-KW"/>
</dbReference>
<dbReference type="AlphaFoldDB" id="A0A5A8F3S1"/>
<dbReference type="CDD" id="cd06571">
    <property type="entry name" value="Bac_DnaA_C"/>
    <property type="match status" value="1"/>
</dbReference>
<comment type="subunit">
    <text evidence="8">Oligomerizes as a right-handed, spiral filament on DNA at oriC.</text>
</comment>
<evidence type="ECO:0000256" key="11">
    <source>
        <dbReference type="RuleBase" id="RU004227"/>
    </source>
</evidence>
<dbReference type="InterPro" id="IPR001957">
    <property type="entry name" value="Chromosome_initiator_DnaA"/>
</dbReference>
<dbReference type="Proteomes" id="UP000322876">
    <property type="component" value="Unassembled WGS sequence"/>
</dbReference>
<dbReference type="InterPro" id="IPR003593">
    <property type="entry name" value="AAA+_ATPase"/>
</dbReference>
<feature type="domain" description="Chromosomal replication initiator DnaA C-terminal" evidence="13">
    <location>
        <begin position="351"/>
        <end position="420"/>
    </location>
</feature>
<evidence type="ECO:0000256" key="5">
    <source>
        <dbReference type="ARBA" id="ARBA00022840"/>
    </source>
</evidence>
<dbReference type="InterPro" id="IPR013317">
    <property type="entry name" value="DnaA_dom"/>
</dbReference>
<feature type="region of interest" description="Domain I, interacts with DnaA modulators" evidence="8">
    <location>
        <begin position="1"/>
        <end position="93"/>
    </location>
</feature>
<dbReference type="GO" id="GO:0005886">
    <property type="term" value="C:plasma membrane"/>
    <property type="evidence" value="ECO:0007669"/>
    <property type="project" value="TreeGrafter"/>
</dbReference>
<dbReference type="FunFam" id="3.40.50.300:FF:000668">
    <property type="entry name" value="Chromosomal replication initiator protein DnaA"/>
    <property type="match status" value="1"/>
</dbReference>
<evidence type="ECO:0000256" key="1">
    <source>
        <dbReference type="ARBA" id="ARBA00006583"/>
    </source>
</evidence>
<feature type="binding site" evidence="8">
    <location>
        <position position="154"/>
    </location>
    <ligand>
        <name>ATP</name>
        <dbReference type="ChEBI" id="CHEBI:30616"/>
    </ligand>
</feature>
<comment type="caution">
    <text evidence="8">Lacks conserved residue(s) required for the propagation of feature annotation.</text>
</comment>
<dbReference type="NCBIfam" id="TIGR00362">
    <property type="entry name" value="DnaA"/>
    <property type="match status" value="1"/>
</dbReference>
<evidence type="ECO:0000259" key="13">
    <source>
        <dbReference type="SMART" id="SM00760"/>
    </source>
</evidence>
<evidence type="ECO:0000256" key="2">
    <source>
        <dbReference type="ARBA" id="ARBA00022490"/>
    </source>
</evidence>
<dbReference type="HAMAP" id="MF_00377">
    <property type="entry name" value="DnaA_bact"/>
    <property type="match status" value="1"/>
</dbReference>
<dbReference type="GO" id="GO:0003688">
    <property type="term" value="F:DNA replication origin binding"/>
    <property type="evidence" value="ECO:0007669"/>
    <property type="project" value="UniProtKB-UniRule"/>
</dbReference>
<dbReference type="RefSeq" id="WP_149265613.1">
    <property type="nucleotide sequence ID" value="NZ_VFJB01000003.1"/>
</dbReference>
<dbReference type="Pfam" id="PF00308">
    <property type="entry name" value="Bac_DnaA"/>
    <property type="match status" value="1"/>
</dbReference>
<dbReference type="InterPro" id="IPR010921">
    <property type="entry name" value="Trp_repressor/repl_initiator"/>
</dbReference>
<keyword evidence="3 8" id="KW-0235">DNA replication</keyword>
<keyword evidence="2 8" id="KW-0963">Cytoplasm</keyword>
<keyword evidence="6 8" id="KW-0446">Lipid-binding</keyword>